<gene>
    <name evidence="1" type="ORF">RhiirA1_474492</name>
</gene>
<reference evidence="1 2" key="1">
    <citation type="submission" date="2017-10" db="EMBL/GenBank/DDBJ databases">
        <title>Extensive intraspecific genome diversity in a model arbuscular mycorrhizal fungus.</title>
        <authorList>
            <person name="Chen E.C.H."/>
            <person name="Morin E."/>
            <person name="Baudet D."/>
            <person name="Noel J."/>
            <person name="Ndikumana S."/>
            <person name="Charron P."/>
            <person name="St-Onge C."/>
            <person name="Giorgi J."/>
            <person name="Grigoriev I.V."/>
            <person name="Roux C."/>
            <person name="Martin F.M."/>
            <person name="Corradi N."/>
        </authorList>
    </citation>
    <scope>NUCLEOTIDE SEQUENCE [LARGE SCALE GENOMIC DNA]</scope>
    <source>
        <strain evidence="1 2">A1</strain>
    </source>
</reference>
<dbReference type="VEuPathDB" id="FungiDB:RhiirA1_474492"/>
<dbReference type="EMBL" id="LLXH01002274">
    <property type="protein sequence ID" value="PKC56107.1"/>
    <property type="molecule type" value="Genomic_DNA"/>
</dbReference>
<accession>A0A2N0QYI6</accession>
<dbReference type="Proteomes" id="UP000232688">
    <property type="component" value="Unassembled WGS sequence"/>
</dbReference>
<organism evidence="1 2">
    <name type="scientific">Rhizophagus irregularis</name>
    <dbReference type="NCBI Taxonomy" id="588596"/>
    <lineage>
        <taxon>Eukaryota</taxon>
        <taxon>Fungi</taxon>
        <taxon>Fungi incertae sedis</taxon>
        <taxon>Mucoromycota</taxon>
        <taxon>Glomeromycotina</taxon>
        <taxon>Glomeromycetes</taxon>
        <taxon>Glomerales</taxon>
        <taxon>Glomeraceae</taxon>
        <taxon>Rhizophagus</taxon>
    </lineage>
</organism>
<sequence length="160" mass="18068">MSLNKTHEKAPKASLLGISSILPKGSEEYCLFDSENTKSETIYDDNFETEIEQVTFSLDEKYLKKVIDIEDTSETDNNELDEIAWPEEINNTLENQLSGYNESDTDGSEIVNVNEVVLTISDLFNDWKSVQVIIDSYVKQNGFVVAKSCKDVDPIDKSII</sequence>
<evidence type="ECO:0000313" key="2">
    <source>
        <dbReference type="Proteomes" id="UP000232688"/>
    </source>
</evidence>
<proteinExistence type="predicted"/>
<dbReference type="AlphaFoldDB" id="A0A2N0QYI6"/>
<reference evidence="1 2" key="2">
    <citation type="submission" date="2017-10" db="EMBL/GenBank/DDBJ databases">
        <title>Genome analyses suggest a sexual origin of heterokaryosis in a supposedly ancient asexual fungus.</title>
        <authorList>
            <person name="Corradi N."/>
            <person name="Sedzielewska K."/>
            <person name="Noel J."/>
            <person name="Charron P."/>
            <person name="Farinelli L."/>
            <person name="Marton T."/>
            <person name="Kruger M."/>
            <person name="Pelin A."/>
            <person name="Brachmann A."/>
            <person name="Corradi N."/>
        </authorList>
    </citation>
    <scope>NUCLEOTIDE SEQUENCE [LARGE SCALE GENOMIC DNA]</scope>
    <source>
        <strain evidence="1 2">A1</strain>
    </source>
</reference>
<comment type="caution">
    <text evidence="1">The sequence shown here is derived from an EMBL/GenBank/DDBJ whole genome shotgun (WGS) entry which is preliminary data.</text>
</comment>
<evidence type="ECO:0000313" key="1">
    <source>
        <dbReference type="EMBL" id="PKC56107.1"/>
    </source>
</evidence>
<protein>
    <submittedName>
        <fullName evidence="1">Uncharacterized protein</fullName>
    </submittedName>
</protein>
<name>A0A2N0QYI6_9GLOM</name>
<dbReference type="VEuPathDB" id="FungiDB:FUN_019490"/>
<dbReference type="VEuPathDB" id="FungiDB:FUN_007427"/>